<dbReference type="AlphaFoldDB" id="A0A246I154"/>
<dbReference type="EMBL" id="NIVX01000098">
    <property type="protein sequence ID" value="OWQ71486.1"/>
    <property type="molecule type" value="Genomic_DNA"/>
</dbReference>
<reference evidence="1 2" key="1">
    <citation type="submission" date="2017-06" db="EMBL/GenBank/DDBJ databases">
        <authorList>
            <person name="Kim H.J."/>
            <person name="Triplett B.A."/>
        </authorList>
    </citation>
    <scope>NUCLEOTIDE SEQUENCE [LARGE SCALE GENOMIC DNA]</scope>
    <source>
        <strain evidence="1 2">594</strain>
    </source>
</reference>
<protein>
    <submittedName>
        <fullName evidence="1">Uncharacterized protein</fullName>
    </submittedName>
</protein>
<proteinExistence type="predicted"/>
<accession>A0A246I154</accession>
<comment type="caution">
    <text evidence="1">The sequence shown here is derived from an EMBL/GenBank/DDBJ whole genome shotgun (WGS) entry which is preliminary data.</text>
</comment>
<evidence type="ECO:0000313" key="1">
    <source>
        <dbReference type="EMBL" id="OWQ71486.1"/>
    </source>
</evidence>
<name>A0A246I154_STEMA</name>
<dbReference type="Proteomes" id="UP000197090">
    <property type="component" value="Unassembled WGS sequence"/>
</dbReference>
<sequence length="147" mass="16957">MQWKVRMDQYQCLRLVLTLQFCEHFLERCISSRKRVPLNIVTTVEERVLECQWHHDLRATNLMTVIAVKQLIIAVRCRKEPFYLGQLVPNRKAACAHPAIGSQDRPTGGVRRIAEGIPPKDDVDLQLRSLFNLALGRFIRFCIGSTN</sequence>
<gene>
    <name evidence="1" type="ORF">CEE63_16670</name>
</gene>
<organism evidence="1 2">
    <name type="scientific">Stenotrophomonas maltophilia</name>
    <name type="common">Pseudomonas maltophilia</name>
    <name type="synonym">Xanthomonas maltophilia</name>
    <dbReference type="NCBI Taxonomy" id="40324"/>
    <lineage>
        <taxon>Bacteria</taxon>
        <taxon>Pseudomonadati</taxon>
        <taxon>Pseudomonadota</taxon>
        <taxon>Gammaproteobacteria</taxon>
        <taxon>Lysobacterales</taxon>
        <taxon>Lysobacteraceae</taxon>
        <taxon>Stenotrophomonas</taxon>
        <taxon>Stenotrophomonas maltophilia group</taxon>
    </lineage>
</organism>
<evidence type="ECO:0000313" key="2">
    <source>
        <dbReference type="Proteomes" id="UP000197090"/>
    </source>
</evidence>